<dbReference type="PANTHER" id="PTHR30537:SF5">
    <property type="entry name" value="HTH-TYPE TRANSCRIPTIONAL ACTIVATOR TTDR-RELATED"/>
    <property type="match status" value="1"/>
</dbReference>
<dbReference type="SUPFAM" id="SSF46785">
    <property type="entry name" value="Winged helix' DNA-binding domain"/>
    <property type="match status" value="1"/>
</dbReference>
<dbReference type="PATRIC" id="fig|1229493.5.peg.5946"/>
<dbReference type="RefSeq" id="WP_020197191.1">
    <property type="nucleotide sequence ID" value="NZ_BAOH01000109.1"/>
</dbReference>
<dbReference type="PRINTS" id="PR00039">
    <property type="entry name" value="HTHLYSR"/>
</dbReference>
<proteinExistence type="inferred from homology"/>
<evidence type="ECO:0000313" key="6">
    <source>
        <dbReference type="EMBL" id="KIF45868.1"/>
    </source>
</evidence>
<dbReference type="PROSITE" id="PS50931">
    <property type="entry name" value="HTH_LYSR"/>
    <property type="match status" value="1"/>
</dbReference>
<dbReference type="EMBL" id="JPRD01000079">
    <property type="protein sequence ID" value="KIF45868.1"/>
    <property type="molecule type" value="Genomic_DNA"/>
</dbReference>
<comment type="caution">
    <text evidence="6">The sequence shown here is derived from an EMBL/GenBank/DDBJ whole genome shotgun (WGS) entry which is preliminary data.</text>
</comment>
<evidence type="ECO:0000256" key="2">
    <source>
        <dbReference type="ARBA" id="ARBA00023015"/>
    </source>
</evidence>
<evidence type="ECO:0000256" key="1">
    <source>
        <dbReference type="ARBA" id="ARBA00009437"/>
    </source>
</evidence>
<dbReference type="SUPFAM" id="SSF53850">
    <property type="entry name" value="Periplasmic binding protein-like II"/>
    <property type="match status" value="1"/>
</dbReference>
<feature type="domain" description="HTH lysR-type" evidence="5">
    <location>
        <begin position="5"/>
        <end position="62"/>
    </location>
</feature>
<dbReference type="Gene3D" id="1.10.10.10">
    <property type="entry name" value="Winged helix-like DNA-binding domain superfamily/Winged helix DNA-binding domain"/>
    <property type="match status" value="1"/>
</dbReference>
<reference evidence="6 7" key="1">
    <citation type="submission" date="2014-07" db="EMBL/GenBank/DDBJ databases">
        <title>Unique and conserved regions in Vibrio harveyi and related species in comparison with the shrimp pathogen Vibrio harveyi CAIM 1792.</title>
        <authorList>
            <person name="Espinoza-Valles I."/>
            <person name="Vora G."/>
            <person name="Leekitcharoenphon P."/>
            <person name="Ussery D."/>
            <person name="Hoj L."/>
            <person name="Gomez-Gil B."/>
        </authorList>
    </citation>
    <scope>NUCLEOTIDE SEQUENCE [LARGE SCALE GENOMIC DNA]</scope>
    <source>
        <strain evidence="7">CAIM 1854 / LMG 25443</strain>
    </source>
</reference>
<dbReference type="Proteomes" id="UP000031586">
    <property type="component" value="Unassembled WGS sequence"/>
</dbReference>
<dbReference type="Pfam" id="PF03466">
    <property type="entry name" value="LysR_substrate"/>
    <property type="match status" value="1"/>
</dbReference>
<sequence>MLNKVNLADIRSFVLIAQLGNFTKAAEALSVSRSHVSRQISGLEAQMGVTLLTRTTRTLRLTHAGERFYQECEKALHDIDQALIAAVDDTQEVRGLIRVNCVGGYIGEDIIAKYVNEFMLEYPNITVDLDFSSPRIDLIEDQFDVAIRMGELEDAGFVARKLMMIDMVTLASPKYLKTYGEPVTPKELAKHRTLTGSVTRWSYRNVANPKEHSDVIVKGNLRCKNGRALVMGALHGNGIIRVPLSYCDEEVEQGQLVKVMPEWEIPSVPLSAIFHRDRYQPKRLRTFIDFVKTKFEQDFDV</sequence>
<dbReference type="Gene3D" id="3.40.190.290">
    <property type="match status" value="1"/>
</dbReference>
<dbReference type="AlphaFoldDB" id="A0A0C1V856"/>
<dbReference type="InterPro" id="IPR036388">
    <property type="entry name" value="WH-like_DNA-bd_sf"/>
</dbReference>
<name>A0A0C1V856_9VIBR</name>
<dbReference type="PANTHER" id="PTHR30537">
    <property type="entry name" value="HTH-TYPE TRANSCRIPTIONAL REGULATOR"/>
    <property type="match status" value="1"/>
</dbReference>
<dbReference type="CDD" id="cd08422">
    <property type="entry name" value="PBP2_CrgA_like"/>
    <property type="match status" value="1"/>
</dbReference>
<dbReference type="GO" id="GO:0003700">
    <property type="term" value="F:DNA-binding transcription factor activity"/>
    <property type="evidence" value="ECO:0007669"/>
    <property type="project" value="InterPro"/>
</dbReference>
<protein>
    <submittedName>
        <fullName evidence="6">LysR family transcriptional regulator</fullName>
    </submittedName>
</protein>
<organism evidence="6 7">
    <name type="scientific">Vibrio owensii CAIM 1854 = LMG 25443</name>
    <dbReference type="NCBI Taxonomy" id="1229493"/>
    <lineage>
        <taxon>Bacteria</taxon>
        <taxon>Pseudomonadati</taxon>
        <taxon>Pseudomonadota</taxon>
        <taxon>Gammaproteobacteria</taxon>
        <taxon>Vibrionales</taxon>
        <taxon>Vibrionaceae</taxon>
        <taxon>Vibrio</taxon>
    </lineage>
</organism>
<dbReference type="GO" id="GO:0043565">
    <property type="term" value="F:sequence-specific DNA binding"/>
    <property type="evidence" value="ECO:0007669"/>
    <property type="project" value="TreeGrafter"/>
</dbReference>
<accession>A0A0C1V856</accession>
<evidence type="ECO:0000256" key="3">
    <source>
        <dbReference type="ARBA" id="ARBA00023125"/>
    </source>
</evidence>
<keyword evidence="3" id="KW-0238">DNA-binding</keyword>
<dbReference type="InterPro" id="IPR036390">
    <property type="entry name" value="WH_DNA-bd_sf"/>
</dbReference>
<evidence type="ECO:0000256" key="4">
    <source>
        <dbReference type="ARBA" id="ARBA00023163"/>
    </source>
</evidence>
<dbReference type="FunFam" id="1.10.10.10:FF:000001">
    <property type="entry name" value="LysR family transcriptional regulator"/>
    <property type="match status" value="1"/>
</dbReference>
<evidence type="ECO:0000259" key="5">
    <source>
        <dbReference type="PROSITE" id="PS50931"/>
    </source>
</evidence>
<dbReference type="InterPro" id="IPR000847">
    <property type="entry name" value="LysR_HTH_N"/>
</dbReference>
<dbReference type="InterPro" id="IPR005119">
    <property type="entry name" value="LysR_subst-bd"/>
</dbReference>
<gene>
    <name evidence="6" type="ORF">H735_29345</name>
</gene>
<dbReference type="Pfam" id="PF00126">
    <property type="entry name" value="HTH_1"/>
    <property type="match status" value="1"/>
</dbReference>
<comment type="similarity">
    <text evidence="1">Belongs to the LysR transcriptional regulatory family.</text>
</comment>
<keyword evidence="4" id="KW-0804">Transcription</keyword>
<keyword evidence="2" id="KW-0805">Transcription regulation</keyword>
<dbReference type="GO" id="GO:0006351">
    <property type="term" value="P:DNA-templated transcription"/>
    <property type="evidence" value="ECO:0007669"/>
    <property type="project" value="TreeGrafter"/>
</dbReference>
<dbReference type="InterPro" id="IPR058163">
    <property type="entry name" value="LysR-type_TF_proteobact-type"/>
</dbReference>
<evidence type="ECO:0000313" key="7">
    <source>
        <dbReference type="Proteomes" id="UP000031586"/>
    </source>
</evidence>